<comment type="caution">
    <text evidence="1">The sequence shown here is derived from an EMBL/GenBank/DDBJ whole genome shotgun (WGS) entry which is preliminary data.</text>
</comment>
<reference evidence="1 2" key="1">
    <citation type="journal article" date="2010" name="J. Bacteriol.">
        <title>Genome sequence of a cellulose-producing bacterium, Gluconacetobacter hansenii ATCC 23769.</title>
        <authorList>
            <person name="Iyer P.R."/>
            <person name="Geib S.M."/>
            <person name="Catchmark J."/>
            <person name="Kao T.H."/>
            <person name="Tien M."/>
        </authorList>
    </citation>
    <scope>NUCLEOTIDE SEQUENCE [LARGE SCALE GENOMIC DNA]</scope>
    <source>
        <strain evidence="1 2">ATCC 23769</strain>
    </source>
</reference>
<dbReference type="Proteomes" id="UP000006468">
    <property type="component" value="Chromosome"/>
</dbReference>
<organism evidence="1 2">
    <name type="scientific">Novacetimonas hansenii ATCC 23769</name>
    <dbReference type="NCBI Taxonomy" id="714995"/>
    <lineage>
        <taxon>Bacteria</taxon>
        <taxon>Pseudomonadati</taxon>
        <taxon>Pseudomonadota</taxon>
        <taxon>Alphaproteobacteria</taxon>
        <taxon>Acetobacterales</taxon>
        <taxon>Acetobacteraceae</taxon>
        <taxon>Novacetimonas</taxon>
    </lineage>
</organism>
<name>D5QIK5_NOVHA</name>
<accession>D5QIK5</accession>
<dbReference type="AlphaFoldDB" id="D5QIK5"/>
<evidence type="ECO:0000313" key="2">
    <source>
        <dbReference type="Proteomes" id="UP000006468"/>
    </source>
</evidence>
<proteinExistence type="predicted"/>
<evidence type="ECO:0000313" key="1">
    <source>
        <dbReference type="EMBL" id="EFG83118.1"/>
    </source>
</evidence>
<sequence>MGAAFFQKKRRLSKLFGKSFTKNLYDFRMLSRLTFQTVALSAAPPGLGGTHVPRTLIC</sequence>
<dbReference type="EMBL" id="ADTV01000063">
    <property type="protein sequence ID" value="EFG83118.1"/>
    <property type="molecule type" value="Genomic_DNA"/>
</dbReference>
<gene>
    <name evidence="1" type="ORF">GXY_14932</name>
</gene>
<dbReference type="HOGENOM" id="CLU_2973528_0_0_5"/>
<protein>
    <submittedName>
        <fullName evidence="1">Uncharacterized protein</fullName>
    </submittedName>
</protein>